<protein>
    <submittedName>
        <fullName evidence="2">Uncharacterized protein</fullName>
    </submittedName>
</protein>
<keyword evidence="1" id="KW-1133">Transmembrane helix</keyword>
<evidence type="ECO:0000256" key="1">
    <source>
        <dbReference type="SAM" id="Phobius"/>
    </source>
</evidence>
<accession>A0A8S1E0K2</accession>
<evidence type="ECO:0000313" key="3">
    <source>
        <dbReference type="Proteomes" id="UP000494206"/>
    </source>
</evidence>
<reference evidence="2 3" key="1">
    <citation type="submission" date="2020-04" db="EMBL/GenBank/DDBJ databases">
        <authorList>
            <person name="Laetsch R D."/>
            <person name="Stevens L."/>
            <person name="Kumar S."/>
            <person name="Blaxter L. M."/>
        </authorList>
    </citation>
    <scope>NUCLEOTIDE SEQUENCE [LARGE SCALE GENOMIC DNA]</scope>
</reference>
<keyword evidence="1" id="KW-0812">Transmembrane</keyword>
<dbReference type="EMBL" id="CADEPM010000001">
    <property type="protein sequence ID" value="CAB3397217.1"/>
    <property type="molecule type" value="Genomic_DNA"/>
</dbReference>
<sequence length="91" mass="10690">MDFRDVWMKSDSPESQLVHCPEHLRHCQDISVMFIVISFLLLLINIGTITFINRKRISRKFRETFFQLPIEDADSAIFPAVYPESTELKNC</sequence>
<dbReference type="Pfam" id="PF17204">
    <property type="entry name" value="Sid-5"/>
    <property type="match status" value="1"/>
</dbReference>
<evidence type="ECO:0000313" key="2">
    <source>
        <dbReference type="EMBL" id="CAB3397217.1"/>
    </source>
</evidence>
<feature type="transmembrane region" description="Helical" evidence="1">
    <location>
        <begin position="30"/>
        <end position="52"/>
    </location>
</feature>
<dbReference type="Proteomes" id="UP000494206">
    <property type="component" value="Unassembled WGS sequence"/>
</dbReference>
<dbReference type="OrthoDB" id="5780570at2759"/>
<dbReference type="InterPro" id="IPR033759">
    <property type="entry name" value="Sid-5"/>
</dbReference>
<dbReference type="AlphaFoldDB" id="A0A8S1E0K2"/>
<keyword evidence="1" id="KW-0472">Membrane</keyword>
<proteinExistence type="predicted"/>
<gene>
    <name evidence="2" type="ORF">CBOVIS_LOCUS668</name>
</gene>
<keyword evidence="3" id="KW-1185">Reference proteome</keyword>
<name>A0A8S1E0K2_9PELO</name>
<dbReference type="GO" id="GO:0005770">
    <property type="term" value="C:late endosome"/>
    <property type="evidence" value="ECO:0007669"/>
    <property type="project" value="InterPro"/>
</dbReference>
<dbReference type="GO" id="GO:0050658">
    <property type="term" value="P:RNA transport"/>
    <property type="evidence" value="ECO:0007669"/>
    <property type="project" value="InterPro"/>
</dbReference>
<dbReference type="GO" id="GO:0035194">
    <property type="term" value="P:regulatory ncRNA-mediated post-transcriptional gene silencing"/>
    <property type="evidence" value="ECO:0007669"/>
    <property type="project" value="InterPro"/>
</dbReference>
<comment type="caution">
    <text evidence="2">The sequence shown here is derived from an EMBL/GenBank/DDBJ whole genome shotgun (WGS) entry which is preliminary data.</text>
</comment>
<organism evidence="2 3">
    <name type="scientific">Caenorhabditis bovis</name>
    <dbReference type="NCBI Taxonomy" id="2654633"/>
    <lineage>
        <taxon>Eukaryota</taxon>
        <taxon>Metazoa</taxon>
        <taxon>Ecdysozoa</taxon>
        <taxon>Nematoda</taxon>
        <taxon>Chromadorea</taxon>
        <taxon>Rhabditida</taxon>
        <taxon>Rhabditina</taxon>
        <taxon>Rhabditomorpha</taxon>
        <taxon>Rhabditoidea</taxon>
        <taxon>Rhabditidae</taxon>
        <taxon>Peloderinae</taxon>
        <taxon>Caenorhabditis</taxon>
    </lineage>
</organism>